<evidence type="ECO:0000256" key="2">
    <source>
        <dbReference type="ARBA" id="ARBA00022448"/>
    </source>
</evidence>
<organism evidence="11 12">
    <name type="scientific">Candidatus Roizmanbacteria bacterium RIFCSPHIGHO2_01_FULL_39_24</name>
    <dbReference type="NCBI Taxonomy" id="1802032"/>
    <lineage>
        <taxon>Bacteria</taxon>
        <taxon>Candidatus Roizmaniibacteriota</taxon>
    </lineage>
</organism>
<keyword evidence="2" id="KW-0813">Transport</keyword>
<evidence type="ECO:0000256" key="3">
    <source>
        <dbReference type="ARBA" id="ARBA00022982"/>
    </source>
</evidence>
<evidence type="ECO:0000256" key="7">
    <source>
        <dbReference type="PIRNR" id="PIRNR000077"/>
    </source>
</evidence>
<dbReference type="EMBL" id="MFZH01000031">
    <property type="protein sequence ID" value="OGK18483.1"/>
    <property type="molecule type" value="Genomic_DNA"/>
</dbReference>
<dbReference type="InterPro" id="IPR005746">
    <property type="entry name" value="Thioredoxin"/>
</dbReference>
<dbReference type="PIRSF" id="PIRSF000077">
    <property type="entry name" value="Thioredoxin"/>
    <property type="match status" value="1"/>
</dbReference>
<dbReference type="PANTHER" id="PTHR45663:SF11">
    <property type="entry name" value="GEO12009P1"/>
    <property type="match status" value="1"/>
</dbReference>
<dbReference type="AlphaFoldDB" id="A0A1F7GHT1"/>
<dbReference type="FunFam" id="3.40.30.10:FF:000001">
    <property type="entry name" value="Thioredoxin"/>
    <property type="match status" value="1"/>
</dbReference>
<keyword evidence="5 9" id="KW-0676">Redox-active center</keyword>
<evidence type="ECO:0000313" key="11">
    <source>
        <dbReference type="EMBL" id="OGK18483.1"/>
    </source>
</evidence>
<feature type="disulfide bond" description="Redox-active" evidence="9">
    <location>
        <begin position="30"/>
        <end position="33"/>
    </location>
</feature>
<feature type="site" description="Deprotonates C-terminal active site Cys" evidence="8">
    <location>
        <position position="24"/>
    </location>
</feature>
<dbReference type="PANTHER" id="PTHR45663">
    <property type="entry name" value="GEO12009P1"/>
    <property type="match status" value="1"/>
</dbReference>
<dbReference type="Pfam" id="PF00085">
    <property type="entry name" value="Thioredoxin"/>
    <property type="match status" value="1"/>
</dbReference>
<dbReference type="GO" id="GO:0005829">
    <property type="term" value="C:cytosol"/>
    <property type="evidence" value="ECO:0007669"/>
    <property type="project" value="TreeGrafter"/>
</dbReference>
<dbReference type="InterPro" id="IPR013766">
    <property type="entry name" value="Thioredoxin_domain"/>
</dbReference>
<comment type="similarity">
    <text evidence="1 7">Belongs to the thioredoxin family.</text>
</comment>
<keyword evidence="4 9" id="KW-1015">Disulfide bond</keyword>
<dbReference type="PROSITE" id="PS51352">
    <property type="entry name" value="THIOREDOXIN_2"/>
    <property type="match status" value="1"/>
</dbReference>
<evidence type="ECO:0000256" key="1">
    <source>
        <dbReference type="ARBA" id="ARBA00008987"/>
    </source>
</evidence>
<reference evidence="11 12" key="1">
    <citation type="journal article" date="2016" name="Nat. Commun.">
        <title>Thousands of microbial genomes shed light on interconnected biogeochemical processes in an aquifer system.</title>
        <authorList>
            <person name="Anantharaman K."/>
            <person name="Brown C.T."/>
            <person name="Hug L.A."/>
            <person name="Sharon I."/>
            <person name="Castelle C.J."/>
            <person name="Probst A.J."/>
            <person name="Thomas B.C."/>
            <person name="Singh A."/>
            <person name="Wilkins M.J."/>
            <person name="Karaoz U."/>
            <person name="Brodie E.L."/>
            <person name="Williams K.H."/>
            <person name="Hubbard S.S."/>
            <person name="Banfield J.F."/>
        </authorList>
    </citation>
    <scope>NUCLEOTIDE SEQUENCE [LARGE SCALE GENOMIC DNA]</scope>
</reference>
<feature type="site" description="Contributes to redox potential value" evidence="8">
    <location>
        <position position="31"/>
    </location>
</feature>
<dbReference type="CDD" id="cd02947">
    <property type="entry name" value="TRX_family"/>
    <property type="match status" value="1"/>
</dbReference>
<feature type="active site" description="Nucleophile" evidence="8">
    <location>
        <position position="33"/>
    </location>
</feature>
<comment type="caution">
    <text evidence="11">The sequence shown here is derived from an EMBL/GenBank/DDBJ whole genome shotgun (WGS) entry which is preliminary data.</text>
</comment>
<protein>
    <recommendedName>
        <fullName evidence="6 7">Thioredoxin</fullName>
    </recommendedName>
</protein>
<dbReference type="Gene3D" id="3.40.30.10">
    <property type="entry name" value="Glutaredoxin"/>
    <property type="match status" value="1"/>
</dbReference>
<evidence type="ECO:0000256" key="5">
    <source>
        <dbReference type="ARBA" id="ARBA00023284"/>
    </source>
</evidence>
<proteinExistence type="inferred from homology"/>
<dbReference type="GO" id="GO:0015035">
    <property type="term" value="F:protein-disulfide reductase activity"/>
    <property type="evidence" value="ECO:0007669"/>
    <property type="project" value="UniProtKB-UniRule"/>
</dbReference>
<dbReference type="PROSITE" id="PS00194">
    <property type="entry name" value="THIOREDOXIN_1"/>
    <property type="match status" value="1"/>
</dbReference>
<evidence type="ECO:0000259" key="10">
    <source>
        <dbReference type="PROSITE" id="PS51352"/>
    </source>
</evidence>
<evidence type="ECO:0000256" key="9">
    <source>
        <dbReference type="PIRSR" id="PIRSR000077-4"/>
    </source>
</evidence>
<evidence type="ECO:0000256" key="6">
    <source>
        <dbReference type="NCBIfam" id="TIGR01068"/>
    </source>
</evidence>
<dbReference type="InterPro" id="IPR036249">
    <property type="entry name" value="Thioredoxin-like_sf"/>
</dbReference>
<evidence type="ECO:0000256" key="8">
    <source>
        <dbReference type="PIRSR" id="PIRSR000077-1"/>
    </source>
</evidence>
<name>A0A1F7GHT1_9BACT</name>
<evidence type="ECO:0000256" key="4">
    <source>
        <dbReference type="ARBA" id="ARBA00023157"/>
    </source>
</evidence>
<dbReference type="SUPFAM" id="SSF52833">
    <property type="entry name" value="Thioredoxin-like"/>
    <property type="match status" value="1"/>
</dbReference>
<sequence length="107" mass="12234">MVTQITSADFQKEVLDYKGVVFMDFYAVWCGPCKMTEPIIEEFSESADYKDKIKFVKVDVDENPDVSSEYNVFSIPTFIFFKDGKPVGQLVGARDRGGFKSEFDKFV</sequence>
<feature type="site" description="Contributes to redox potential value" evidence="8">
    <location>
        <position position="32"/>
    </location>
</feature>
<feature type="domain" description="Thioredoxin" evidence="10">
    <location>
        <begin position="1"/>
        <end position="107"/>
    </location>
</feature>
<feature type="active site" description="Nucleophile" evidence="8">
    <location>
        <position position="30"/>
    </location>
</feature>
<dbReference type="NCBIfam" id="TIGR01068">
    <property type="entry name" value="thioredoxin"/>
    <property type="match status" value="1"/>
</dbReference>
<accession>A0A1F7GHT1</accession>
<dbReference type="GO" id="GO:0045454">
    <property type="term" value="P:cell redox homeostasis"/>
    <property type="evidence" value="ECO:0007669"/>
    <property type="project" value="TreeGrafter"/>
</dbReference>
<evidence type="ECO:0000313" key="12">
    <source>
        <dbReference type="Proteomes" id="UP000176850"/>
    </source>
</evidence>
<gene>
    <name evidence="11" type="ORF">A2799_00675</name>
</gene>
<dbReference type="PRINTS" id="PR00421">
    <property type="entry name" value="THIOREDOXIN"/>
</dbReference>
<dbReference type="InterPro" id="IPR017937">
    <property type="entry name" value="Thioredoxin_CS"/>
</dbReference>
<keyword evidence="3" id="KW-0249">Electron transport</keyword>
<dbReference type="Proteomes" id="UP000176850">
    <property type="component" value="Unassembled WGS sequence"/>
</dbReference>